<name>A0A4P7NRC4_PYROR</name>
<dbReference type="EMBL" id="CP034209">
    <property type="protein sequence ID" value="QBZ64812.1"/>
    <property type="molecule type" value="Genomic_DNA"/>
</dbReference>
<sequence>MRQLFIRTTATDPRNLKGWPGMYSTPYRHLRGTQHPEHCFEISPVISVYRTVPITYLNYFCLLFGEMLVEIFWCPRYSALPPLWPDRLMYHSGASIVTQGLKPPEKTRHESIDLDTWWTKKLRHAISILLIISFVDLI</sequence>
<feature type="non-terminal residue" evidence="1">
    <location>
        <position position="138"/>
    </location>
</feature>
<evidence type="ECO:0000313" key="2">
    <source>
        <dbReference type="Proteomes" id="UP000294847"/>
    </source>
</evidence>
<reference evidence="1 2" key="1">
    <citation type="journal article" date="2019" name="Mol. Biol. Evol.">
        <title>Blast fungal genomes show frequent chromosomal changes, gene gains and losses, and effector gene turnover.</title>
        <authorList>
            <person name="Gomez Luciano L.B."/>
            <person name="Jason Tsai I."/>
            <person name="Chuma I."/>
            <person name="Tosa Y."/>
            <person name="Chen Y.H."/>
            <person name="Li J.Y."/>
            <person name="Li M.Y."/>
            <person name="Jade Lu M.Y."/>
            <person name="Nakayashiki H."/>
            <person name="Li W.H."/>
        </authorList>
    </citation>
    <scope>NUCLEOTIDE SEQUENCE [LARGE SCALE GENOMIC DNA]</scope>
    <source>
        <strain evidence="1">MZ5-1-6</strain>
    </source>
</reference>
<protein>
    <submittedName>
        <fullName evidence="1">Uncharacterized protein</fullName>
    </submittedName>
</protein>
<evidence type="ECO:0000313" key="1">
    <source>
        <dbReference type="EMBL" id="QBZ64812.1"/>
    </source>
</evidence>
<gene>
    <name evidence="1" type="ORF">PoMZ_06513</name>
</gene>
<dbReference type="AlphaFoldDB" id="A0A4P7NRC4"/>
<proteinExistence type="predicted"/>
<organism evidence="1 2">
    <name type="scientific">Pyricularia oryzae</name>
    <name type="common">Rice blast fungus</name>
    <name type="synonym">Magnaporthe oryzae</name>
    <dbReference type="NCBI Taxonomy" id="318829"/>
    <lineage>
        <taxon>Eukaryota</taxon>
        <taxon>Fungi</taxon>
        <taxon>Dikarya</taxon>
        <taxon>Ascomycota</taxon>
        <taxon>Pezizomycotina</taxon>
        <taxon>Sordariomycetes</taxon>
        <taxon>Sordariomycetidae</taxon>
        <taxon>Magnaporthales</taxon>
        <taxon>Pyriculariaceae</taxon>
        <taxon>Pyricularia</taxon>
    </lineage>
</organism>
<dbReference type="Proteomes" id="UP000294847">
    <property type="component" value="Chromosome 6"/>
</dbReference>
<accession>A0A4P7NRC4</accession>